<evidence type="ECO:0000313" key="2">
    <source>
        <dbReference type="Proteomes" id="UP000265520"/>
    </source>
</evidence>
<dbReference type="AlphaFoldDB" id="A0A392V502"/>
<accession>A0A392V502</accession>
<reference evidence="1 2" key="1">
    <citation type="journal article" date="2018" name="Front. Plant Sci.">
        <title>Red Clover (Trifolium pratense) and Zigzag Clover (T. medium) - A Picture of Genomic Similarities and Differences.</title>
        <authorList>
            <person name="Dluhosova J."/>
            <person name="Istvanek J."/>
            <person name="Nedelnik J."/>
            <person name="Repkova J."/>
        </authorList>
    </citation>
    <scope>NUCLEOTIDE SEQUENCE [LARGE SCALE GENOMIC DNA]</scope>
    <source>
        <strain evidence="2">cv. 10/8</strain>
        <tissue evidence="1">Leaf</tissue>
    </source>
</reference>
<dbReference type="Proteomes" id="UP000265520">
    <property type="component" value="Unassembled WGS sequence"/>
</dbReference>
<dbReference type="EMBL" id="LXQA011041167">
    <property type="protein sequence ID" value="MCI82349.1"/>
    <property type="molecule type" value="Genomic_DNA"/>
</dbReference>
<proteinExistence type="predicted"/>
<protein>
    <submittedName>
        <fullName evidence="1">Uncharacterized protein</fullName>
    </submittedName>
</protein>
<name>A0A392V502_9FABA</name>
<keyword evidence="2" id="KW-1185">Reference proteome</keyword>
<organism evidence="1 2">
    <name type="scientific">Trifolium medium</name>
    <dbReference type="NCBI Taxonomy" id="97028"/>
    <lineage>
        <taxon>Eukaryota</taxon>
        <taxon>Viridiplantae</taxon>
        <taxon>Streptophyta</taxon>
        <taxon>Embryophyta</taxon>
        <taxon>Tracheophyta</taxon>
        <taxon>Spermatophyta</taxon>
        <taxon>Magnoliopsida</taxon>
        <taxon>eudicotyledons</taxon>
        <taxon>Gunneridae</taxon>
        <taxon>Pentapetalae</taxon>
        <taxon>rosids</taxon>
        <taxon>fabids</taxon>
        <taxon>Fabales</taxon>
        <taxon>Fabaceae</taxon>
        <taxon>Papilionoideae</taxon>
        <taxon>50 kb inversion clade</taxon>
        <taxon>NPAAA clade</taxon>
        <taxon>Hologalegina</taxon>
        <taxon>IRL clade</taxon>
        <taxon>Trifolieae</taxon>
        <taxon>Trifolium</taxon>
    </lineage>
</organism>
<evidence type="ECO:0000313" key="1">
    <source>
        <dbReference type="EMBL" id="MCI82349.1"/>
    </source>
</evidence>
<feature type="non-terminal residue" evidence="1">
    <location>
        <position position="16"/>
    </location>
</feature>
<comment type="caution">
    <text evidence="1">The sequence shown here is derived from an EMBL/GenBank/DDBJ whole genome shotgun (WGS) entry which is preliminary data.</text>
</comment>
<sequence length="16" mass="1885">MTSRIAEREELGYSDK</sequence>